<comment type="similarity">
    <text evidence="1">Belongs to the LOR family.</text>
</comment>
<dbReference type="Pfam" id="PF04525">
    <property type="entry name" value="LOR"/>
    <property type="match status" value="1"/>
</dbReference>
<evidence type="ECO:0000313" key="4">
    <source>
        <dbReference type="Proteomes" id="UP000663828"/>
    </source>
</evidence>
<sequence>MNQTETSLPNRYVIEDKHFSSDDKFVITDADGNVHYKVDSTLFVLGDKLTLYDAVGNELIRIRQEKLHLHPTYNIYSIRRDAEETQLASVKRTGSLTQRKLEISTSNGDYLMENRGGPFSREFLLKKDDSIVAFVTKDTTPLKDTFWVEIANGTEEYHAFIMALIIVLSCAQRLPGNPLATPHQGNIKV</sequence>
<dbReference type="InterPro" id="IPR038595">
    <property type="entry name" value="LOR_sf"/>
</dbReference>
<keyword evidence="4" id="KW-1185">Reference proteome</keyword>
<dbReference type="OrthoDB" id="97518at2759"/>
<protein>
    <submittedName>
        <fullName evidence="3">Uncharacterized protein</fullName>
    </submittedName>
</protein>
<dbReference type="EMBL" id="CAJNOJ010000083">
    <property type="protein sequence ID" value="CAF1065372.1"/>
    <property type="molecule type" value="Genomic_DNA"/>
</dbReference>
<gene>
    <name evidence="2" type="ORF">EDS130_LOCUS18148</name>
    <name evidence="3" type="ORF">XAT740_LOCUS24086</name>
</gene>
<dbReference type="SUPFAM" id="SSF54518">
    <property type="entry name" value="Tubby C-terminal domain-like"/>
    <property type="match status" value="1"/>
</dbReference>
<dbReference type="InterPro" id="IPR007612">
    <property type="entry name" value="LOR"/>
</dbReference>
<comment type="caution">
    <text evidence="3">The sequence shown here is derived from an EMBL/GenBank/DDBJ whole genome shotgun (WGS) entry which is preliminary data.</text>
</comment>
<dbReference type="EMBL" id="CAJNOR010001846">
    <property type="protein sequence ID" value="CAF1208968.1"/>
    <property type="molecule type" value="Genomic_DNA"/>
</dbReference>
<accession>A0A814WQU9</accession>
<dbReference type="Gene3D" id="2.40.160.200">
    <property type="entry name" value="LURP1-related"/>
    <property type="match status" value="1"/>
</dbReference>
<dbReference type="PANTHER" id="PTHR31087">
    <property type="match status" value="1"/>
</dbReference>
<name>A0A814WQU9_ADIRI</name>
<evidence type="ECO:0000313" key="3">
    <source>
        <dbReference type="EMBL" id="CAF1208968.1"/>
    </source>
</evidence>
<organism evidence="3 4">
    <name type="scientific">Adineta ricciae</name>
    <name type="common">Rotifer</name>
    <dbReference type="NCBI Taxonomy" id="249248"/>
    <lineage>
        <taxon>Eukaryota</taxon>
        <taxon>Metazoa</taxon>
        <taxon>Spiralia</taxon>
        <taxon>Gnathifera</taxon>
        <taxon>Rotifera</taxon>
        <taxon>Eurotatoria</taxon>
        <taxon>Bdelloidea</taxon>
        <taxon>Adinetida</taxon>
        <taxon>Adinetidae</taxon>
        <taxon>Adineta</taxon>
    </lineage>
</organism>
<reference evidence="3" key="1">
    <citation type="submission" date="2021-02" db="EMBL/GenBank/DDBJ databases">
        <authorList>
            <person name="Nowell W R."/>
        </authorList>
    </citation>
    <scope>NUCLEOTIDE SEQUENCE</scope>
</reference>
<dbReference type="Proteomes" id="UP000663852">
    <property type="component" value="Unassembled WGS sequence"/>
</dbReference>
<dbReference type="Proteomes" id="UP000663828">
    <property type="component" value="Unassembled WGS sequence"/>
</dbReference>
<dbReference type="AlphaFoldDB" id="A0A814WQU9"/>
<dbReference type="InterPro" id="IPR025659">
    <property type="entry name" value="Tubby-like_C"/>
</dbReference>
<evidence type="ECO:0000256" key="1">
    <source>
        <dbReference type="ARBA" id="ARBA00005437"/>
    </source>
</evidence>
<dbReference type="PANTHER" id="PTHR31087:SF161">
    <property type="entry name" value="TUBBY C 2 FAMILY PROTEIN"/>
    <property type="match status" value="1"/>
</dbReference>
<evidence type="ECO:0000313" key="2">
    <source>
        <dbReference type="EMBL" id="CAF1065372.1"/>
    </source>
</evidence>
<proteinExistence type="inferred from homology"/>